<dbReference type="InterPro" id="IPR051934">
    <property type="entry name" value="Phage_Tail_Fiber_Structural"/>
</dbReference>
<dbReference type="EMBL" id="JACSQB010000048">
    <property type="protein sequence ID" value="MBD8046743.1"/>
    <property type="molecule type" value="Genomic_DNA"/>
</dbReference>
<evidence type="ECO:0000259" key="1">
    <source>
        <dbReference type="Pfam" id="PF12571"/>
    </source>
</evidence>
<sequence length="420" mass="46370">MAEQFYSILTSIGKAKIANASVLGTKLNLITLAVGDGNGKYYNPTETQESLVNEVWRGNVGVIATDSENSNWIVIETMIAGNVGGFFIREVGVFDDEGNLIAIGKYPETYKPIVSDGATKDLTIRIILEVSNASNVTLKIDPTIIMATKKDIETLDNKIKNIKIPVTKVNNKLGDVTLKAEDIKANNDKTIEENLLEVTSQMADITKQVEGIEVTAEKTTLDSSKFVSKNVKAGMEELFTFADNGKKNISTVIGSPLTTSDTFDNMKSKIQTLKNTFASNLTAKEQSSSGSESLENLINKVKNINPQKKWAEGNFKENQYDESSSYTVDRSIYLKWKPGFIIVYSGMTNNYNYTAASIKAMIPDSVLKDQTKKDDKGYVYAFSSSGANSMVAISIVSDTEFKVKDWIQKSHTYYWLAIEL</sequence>
<reference evidence="2 3" key="1">
    <citation type="submission" date="2020-08" db="EMBL/GenBank/DDBJ databases">
        <title>A Genomic Blueprint of the Chicken Gut Microbiome.</title>
        <authorList>
            <person name="Gilroy R."/>
            <person name="Ravi A."/>
            <person name="Getino M."/>
            <person name="Pursley I."/>
            <person name="Horton D.L."/>
            <person name="Alikhan N.-F."/>
            <person name="Baker D."/>
            <person name="Gharbi K."/>
            <person name="Hall N."/>
            <person name="Watson M."/>
            <person name="Adriaenssens E.M."/>
            <person name="Foster-Nyarko E."/>
            <person name="Jarju S."/>
            <person name="Secka A."/>
            <person name="Antonio M."/>
            <person name="Oren A."/>
            <person name="Chaudhuri R."/>
            <person name="La Ragione R.M."/>
            <person name="Hildebrand F."/>
            <person name="Pallen M.J."/>
        </authorList>
    </citation>
    <scope>NUCLEOTIDE SEQUENCE [LARGE SCALE GENOMIC DNA]</scope>
    <source>
        <strain evidence="2 3">N37</strain>
    </source>
</reference>
<protein>
    <submittedName>
        <fullName evidence="2">Phage tail protein</fullName>
    </submittedName>
</protein>
<accession>A0ABR8YR81</accession>
<keyword evidence="3" id="KW-1185">Reference proteome</keyword>
<dbReference type="Pfam" id="PF12571">
    <property type="entry name" value="Phage_tail_fib"/>
    <property type="match status" value="1"/>
</dbReference>
<proteinExistence type="predicted"/>
<dbReference type="PANTHER" id="PTHR35191">
    <property type="entry name" value="PROPHAGE SIDE TAIL FIBER PROTEIN HOMOLOG STFQ-RELATED"/>
    <property type="match status" value="1"/>
</dbReference>
<dbReference type="Proteomes" id="UP000627166">
    <property type="component" value="Unassembled WGS sequence"/>
</dbReference>
<organism evidence="2 3">
    <name type="scientific">Clostridium faecium</name>
    <dbReference type="NCBI Taxonomy" id="2762223"/>
    <lineage>
        <taxon>Bacteria</taxon>
        <taxon>Bacillati</taxon>
        <taxon>Bacillota</taxon>
        <taxon>Clostridia</taxon>
        <taxon>Eubacteriales</taxon>
        <taxon>Clostridiaceae</taxon>
        <taxon>Clostridium</taxon>
    </lineage>
</organism>
<dbReference type="PANTHER" id="PTHR35191:SF1">
    <property type="entry name" value="PROPHAGE SIDE TAIL FIBER PROTEIN HOMOLOG STFQ-RELATED"/>
    <property type="match status" value="1"/>
</dbReference>
<gene>
    <name evidence="2" type="ORF">H9637_06750</name>
</gene>
<evidence type="ECO:0000313" key="3">
    <source>
        <dbReference type="Proteomes" id="UP000627166"/>
    </source>
</evidence>
<feature type="domain" description="Phage tail fibre protein N-terminal" evidence="1">
    <location>
        <begin position="1"/>
        <end position="150"/>
    </location>
</feature>
<evidence type="ECO:0000313" key="2">
    <source>
        <dbReference type="EMBL" id="MBD8046743.1"/>
    </source>
</evidence>
<comment type="caution">
    <text evidence="2">The sequence shown here is derived from an EMBL/GenBank/DDBJ whole genome shotgun (WGS) entry which is preliminary data.</text>
</comment>
<name>A0ABR8YR81_9CLOT</name>
<dbReference type="RefSeq" id="WP_191739716.1">
    <property type="nucleotide sequence ID" value="NZ_JACSQB010000048.1"/>
</dbReference>
<dbReference type="InterPro" id="IPR022225">
    <property type="entry name" value="Phage_tail_fibre_N"/>
</dbReference>